<keyword evidence="3 6" id="KW-0812">Transmembrane</keyword>
<keyword evidence="4 6" id="KW-1133">Transmembrane helix</keyword>
<dbReference type="PANTHER" id="PTHR23291:SF50">
    <property type="entry name" value="PROTEIN LIFEGUARD 4"/>
    <property type="match status" value="1"/>
</dbReference>
<comment type="subcellular location">
    <subcellularLocation>
        <location evidence="1">Membrane</location>
        <topology evidence="1">Multi-pass membrane protein</topology>
    </subcellularLocation>
</comment>
<feature type="transmembrane region" description="Helical" evidence="6">
    <location>
        <begin position="115"/>
        <end position="134"/>
    </location>
</feature>
<evidence type="ECO:0000256" key="2">
    <source>
        <dbReference type="ARBA" id="ARBA00010350"/>
    </source>
</evidence>
<dbReference type="CDD" id="cd10432">
    <property type="entry name" value="BI-1-like_bacterial"/>
    <property type="match status" value="1"/>
</dbReference>
<comment type="caution">
    <text evidence="7">The sequence shown here is derived from an EMBL/GenBank/DDBJ whole genome shotgun (WGS) entry which is preliminary data.</text>
</comment>
<dbReference type="PANTHER" id="PTHR23291">
    <property type="entry name" value="BAX INHIBITOR-RELATED"/>
    <property type="match status" value="1"/>
</dbReference>
<dbReference type="InterPro" id="IPR006214">
    <property type="entry name" value="Bax_inhibitor_1-related"/>
</dbReference>
<sequence>MATDFSKFGTARTGAQDQAVLDEGLRSYMLKVYNYMASGLALSGITAALTASTPAIYNAVFGTPLQWVVMLAPLGLLFAMSRTSASTTKILYWIMVATFGVSISYIFQIYTAESIVRVFFITSATFGSASLYGYVTKRDLTGMGSFLFMGLIGIIIASVVNIFLESTMMHFVVSVLGVLIFTGLTAFDTQRIKSEYYHGHSQEVMEKGAVMGAVSMYLNFLNLFMMLLSLLGNRE</sequence>
<evidence type="ECO:0000256" key="1">
    <source>
        <dbReference type="ARBA" id="ARBA00004141"/>
    </source>
</evidence>
<evidence type="ECO:0000256" key="4">
    <source>
        <dbReference type="ARBA" id="ARBA00022989"/>
    </source>
</evidence>
<keyword evidence="8" id="KW-1185">Reference proteome</keyword>
<feature type="transmembrane region" description="Helical" evidence="6">
    <location>
        <begin position="208"/>
        <end position="231"/>
    </location>
</feature>
<dbReference type="EMBL" id="WTUW01000001">
    <property type="protein sequence ID" value="MZR29099.1"/>
    <property type="molecule type" value="Genomic_DNA"/>
</dbReference>
<gene>
    <name evidence="7" type="ORF">GQE98_00480</name>
</gene>
<evidence type="ECO:0000256" key="3">
    <source>
        <dbReference type="ARBA" id="ARBA00022692"/>
    </source>
</evidence>
<evidence type="ECO:0000313" key="7">
    <source>
        <dbReference type="EMBL" id="MZR29099.1"/>
    </source>
</evidence>
<feature type="transmembrane region" description="Helical" evidence="6">
    <location>
        <begin position="170"/>
        <end position="187"/>
    </location>
</feature>
<protein>
    <submittedName>
        <fullName evidence="7">BAX inhibitor (BI)-1/YccA family protein</fullName>
    </submittedName>
</protein>
<dbReference type="Pfam" id="PF01027">
    <property type="entry name" value="Bax1-I"/>
    <property type="match status" value="1"/>
</dbReference>
<accession>A0A6L8W341</accession>
<proteinExistence type="inferred from homology"/>
<feature type="transmembrane region" description="Helical" evidence="6">
    <location>
        <begin position="146"/>
        <end position="164"/>
    </location>
</feature>
<reference evidence="7 8" key="1">
    <citation type="submission" date="2019-12" db="EMBL/GenBank/DDBJ databases">
        <title>Snethiella sp. nov. sp. isolated from sea sand.</title>
        <authorList>
            <person name="Kim J."/>
            <person name="Jeong S.E."/>
            <person name="Jung H.S."/>
            <person name="Jeon C.O."/>
        </authorList>
    </citation>
    <scope>NUCLEOTIDE SEQUENCE [LARGE SCALE GENOMIC DNA]</scope>
    <source>
        <strain evidence="7 8">DP05</strain>
    </source>
</reference>
<feature type="transmembrane region" description="Helical" evidence="6">
    <location>
        <begin position="55"/>
        <end position="78"/>
    </location>
</feature>
<keyword evidence="5 6" id="KW-0472">Membrane</keyword>
<feature type="transmembrane region" description="Helical" evidence="6">
    <location>
        <begin position="32"/>
        <end position="49"/>
    </location>
</feature>
<evidence type="ECO:0000313" key="8">
    <source>
        <dbReference type="Proteomes" id="UP000476030"/>
    </source>
</evidence>
<dbReference type="AlphaFoldDB" id="A0A6L8W341"/>
<evidence type="ECO:0000256" key="5">
    <source>
        <dbReference type="ARBA" id="ARBA00023136"/>
    </source>
</evidence>
<dbReference type="GO" id="GO:0005886">
    <property type="term" value="C:plasma membrane"/>
    <property type="evidence" value="ECO:0007669"/>
    <property type="project" value="TreeGrafter"/>
</dbReference>
<feature type="transmembrane region" description="Helical" evidence="6">
    <location>
        <begin position="90"/>
        <end position="109"/>
    </location>
</feature>
<comment type="similarity">
    <text evidence="2 6">Belongs to the BI1 family.</text>
</comment>
<dbReference type="RefSeq" id="WP_161313593.1">
    <property type="nucleotide sequence ID" value="NZ_WTUW01000001.1"/>
</dbReference>
<evidence type="ECO:0000256" key="6">
    <source>
        <dbReference type="RuleBase" id="RU004379"/>
    </source>
</evidence>
<name>A0A6L8W341_9PROT</name>
<organism evidence="7 8">
    <name type="scientific">Sneathiella litorea</name>
    <dbReference type="NCBI Taxonomy" id="2606216"/>
    <lineage>
        <taxon>Bacteria</taxon>
        <taxon>Pseudomonadati</taxon>
        <taxon>Pseudomonadota</taxon>
        <taxon>Alphaproteobacteria</taxon>
        <taxon>Sneathiellales</taxon>
        <taxon>Sneathiellaceae</taxon>
        <taxon>Sneathiella</taxon>
    </lineage>
</organism>
<dbReference type="Proteomes" id="UP000476030">
    <property type="component" value="Unassembled WGS sequence"/>
</dbReference>